<feature type="transmembrane region" description="Helical" evidence="8">
    <location>
        <begin position="40"/>
        <end position="66"/>
    </location>
</feature>
<dbReference type="GO" id="GO:0006508">
    <property type="term" value="P:proteolysis"/>
    <property type="evidence" value="ECO:0007669"/>
    <property type="project" value="UniProtKB-KW"/>
</dbReference>
<reference evidence="9 10" key="1">
    <citation type="journal article" date="2017" name="Genome Announc.">
        <title>Draft Genome Sequences of Four Alkaliphilic Bacteria Belonging to the Anaerobacillus Genus.</title>
        <authorList>
            <person name="Bassil N.M."/>
            <person name="Lloyd J.R."/>
        </authorList>
    </citation>
    <scope>NUCLEOTIDE SEQUENCE [LARGE SCALE GENOMIC DNA]</scope>
    <source>
        <strain evidence="9 10">NB2006</strain>
    </source>
</reference>
<evidence type="ECO:0000256" key="1">
    <source>
        <dbReference type="ARBA" id="ARBA00022475"/>
    </source>
</evidence>
<feature type="transmembrane region" description="Helical" evidence="8">
    <location>
        <begin position="171"/>
        <end position="194"/>
    </location>
</feature>
<evidence type="ECO:0000256" key="8">
    <source>
        <dbReference type="SAM" id="Phobius"/>
    </source>
</evidence>
<evidence type="ECO:0000256" key="5">
    <source>
        <dbReference type="ARBA" id="ARBA00022801"/>
    </source>
</evidence>
<evidence type="ECO:0000256" key="7">
    <source>
        <dbReference type="ARBA" id="ARBA00023136"/>
    </source>
</evidence>
<evidence type="ECO:0000256" key="2">
    <source>
        <dbReference type="ARBA" id="ARBA00022654"/>
    </source>
</evidence>
<gene>
    <name evidence="9" type="ORF">AWH56_001800</name>
</gene>
<feature type="transmembrane region" description="Helical" evidence="8">
    <location>
        <begin position="147"/>
        <end position="165"/>
    </location>
</feature>
<dbReference type="Pfam" id="PF04647">
    <property type="entry name" value="AgrB"/>
    <property type="match status" value="1"/>
</dbReference>
<evidence type="ECO:0000256" key="6">
    <source>
        <dbReference type="ARBA" id="ARBA00022989"/>
    </source>
</evidence>
<dbReference type="AlphaFoldDB" id="A0A7S7RC16"/>
<sequence>MISQLSHKLAIKLCQYSNRKQEVEYVRFGLEIVLGGLLKIILLFILSSLFGVVHIMFAAFLTFAFFRSITGGQHFSTYLRCLVAGLILLLGISIITTKFLMNLSIDIHLVLLAISILFAMTLTYFYAPSNHFYKKSTQQQRNKLRQLAFLMICLWGTVILFLFKMNVFPDILLASILGLLFQISSIHPLAYTILDKFEKILDWRSKDNEKNYPCNL</sequence>
<evidence type="ECO:0000313" key="10">
    <source>
        <dbReference type="Proteomes" id="UP000180175"/>
    </source>
</evidence>
<name>A0A7S7RC16_9BACI</name>
<accession>A0A7S7RC16</accession>
<keyword evidence="5" id="KW-0378">Hydrolase</keyword>
<keyword evidence="6 8" id="KW-1133">Transmembrane helix</keyword>
<dbReference type="SMART" id="SM00793">
    <property type="entry name" value="AgrB"/>
    <property type="match status" value="1"/>
</dbReference>
<keyword evidence="10" id="KW-1185">Reference proteome</keyword>
<keyword evidence="2" id="KW-0673">Quorum sensing</keyword>
<reference evidence="9 10" key="2">
    <citation type="journal article" date="2019" name="Int. J. Syst. Evol. Microbiol.">
        <title>Anaerobacillus isosaccharinicus sp. nov., an alkaliphilic bacterium which degrades isosaccharinic acid.</title>
        <authorList>
            <person name="Bassil N.M."/>
            <person name="Lloyd J.R."/>
        </authorList>
    </citation>
    <scope>NUCLEOTIDE SEQUENCE [LARGE SCALE GENOMIC DNA]</scope>
    <source>
        <strain evidence="9 10">NB2006</strain>
    </source>
</reference>
<dbReference type="InterPro" id="IPR006741">
    <property type="entry name" value="AgrB"/>
</dbReference>
<evidence type="ECO:0000256" key="4">
    <source>
        <dbReference type="ARBA" id="ARBA00022692"/>
    </source>
</evidence>
<keyword evidence="1" id="KW-1003">Cell membrane</keyword>
<dbReference type="Proteomes" id="UP000180175">
    <property type="component" value="Chromosome"/>
</dbReference>
<feature type="transmembrane region" description="Helical" evidence="8">
    <location>
        <begin position="78"/>
        <end position="101"/>
    </location>
</feature>
<keyword evidence="3" id="KW-0645">Protease</keyword>
<dbReference type="GO" id="GO:0009372">
    <property type="term" value="P:quorum sensing"/>
    <property type="evidence" value="ECO:0007669"/>
    <property type="project" value="UniProtKB-KW"/>
</dbReference>
<feature type="transmembrane region" description="Helical" evidence="8">
    <location>
        <begin position="107"/>
        <end position="127"/>
    </location>
</feature>
<evidence type="ECO:0000313" key="9">
    <source>
        <dbReference type="EMBL" id="QOY36453.1"/>
    </source>
</evidence>
<protein>
    <submittedName>
        <fullName evidence="9">Accessory gene regulator B family protein</fullName>
    </submittedName>
</protein>
<dbReference type="GO" id="GO:0016020">
    <property type="term" value="C:membrane"/>
    <property type="evidence" value="ECO:0007669"/>
    <property type="project" value="InterPro"/>
</dbReference>
<evidence type="ECO:0000256" key="3">
    <source>
        <dbReference type="ARBA" id="ARBA00022670"/>
    </source>
</evidence>
<proteinExistence type="predicted"/>
<dbReference type="RefSeq" id="WP_182080563.1">
    <property type="nucleotide sequence ID" value="NZ_CP063356.2"/>
</dbReference>
<organism evidence="9 10">
    <name type="scientific">Anaerobacillus isosaccharinicus</name>
    <dbReference type="NCBI Taxonomy" id="1532552"/>
    <lineage>
        <taxon>Bacteria</taxon>
        <taxon>Bacillati</taxon>
        <taxon>Bacillota</taxon>
        <taxon>Bacilli</taxon>
        <taxon>Bacillales</taxon>
        <taxon>Bacillaceae</taxon>
        <taxon>Anaerobacillus</taxon>
    </lineage>
</organism>
<keyword evidence="7 8" id="KW-0472">Membrane</keyword>
<dbReference type="GO" id="GO:0008233">
    <property type="term" value="F:peptidase activity"/>
    <property type="evidence" value="ECO:0007669"/>
    <property type="project" value="UniProtKB-KW"/>
</dbReference>
<dbReference type="KEGG" id="aia:AWH56_001800"/>
<keyword evidence="4 8" id="KW-0812">Transmembrane</keyword>
<dbReference type="EMBL" id="CP063356">
    <property type="protein sequence ID" value="QOY36453.1"/>
    <property type="molecule type" value="Genomic_DNA"/>
</dbReference>